<dbReference type="RefSeq" id="WP_120103743.1">
    <property type="nucleotide sequence ID" value="NZ_QKNY01000018.1"/>
</dbReference>
<evidence type="ECO:0000313" key="3">
    <source>
        <dbReference type="Proteomes" id="UP000276588"/>
    </source>
</evidence>
<dbReference type="InterPro" id="IPR017946">
    <property type="entry name" value="PLC-like_Pdiesterase_TIM-brl"/>
</dbReference>
<name>A0A3A6PK86_9EURY</name>
<protein>
    <submittedName>
        <fullName evidence="2">Glycerophosphodiester phosphodiesterase</fullName>
    </submittedName>
</protein>
<dbReference type="PROSITE" id="PS51704">
    <property type="entry name" value="GP_PDE"/>
    <property type="match status" value="1"/>
</dbReference>
<dbReference type="PANTHER" id="PTHR46211">
    <property type="entry name" value="GLYCEROPHOSPHORYL DIESTER PHOSPHODIESTERASE"/>
    <property type="match status" value="1"/>
</dbReference>
<dbReference type="Gene3D" id="3.20.20.190">
    <property type="entry name" value="Phosphatidylinositol (PI) phosphodiesterase"/>
    <property type="match status" value="1"/>
</dbReference>
<dbReference type="EMBL" id="QKNY01000018">
    <property type="protein sequence ID" value="RJX42434.1"/>
    <property type="molecule type" value="Genomic_DNA"/>
</dbReference>
<proteinExistence type="predicted"/>
<reference evidence="2 3" key="1">
    <citation type="submission" date="2018-06" db="EMBL/GenBank/DDBJ databases">
        <title>Halonotius sp. F13-13 a new haloarchaeeon isolated from a solar saltern from Isla Cristina, Huelva, Spain.</title>
        <authorList>
            <person name="Duran-Viseras A."/>
            <person name="Sanchez-Porro C."/>
            <person name="Ventosa A."/>
        </authorList>
    </citation>
    <scope>NUCLEOTIDE SEQUENCE [LARGE SCALE GENOMIC DNA]</scope>
    <source>
        <strain evidence="2 3">F13-13</strain>
    </source>
</reference>
<evidence type="ECO:0000259" key="1">
    <source>
        <dbReference type="PROSITE" id="PS51704"/>
    </source>
</evidence>
<dbReference type="AlphaFoldDB" id="A0A3A6PK86"/>
<evidence type="ECO:0000313" key="2">
    <source>
        <dbReference type="EMBL" id="RJX42434.1"/>
    </source>
</evidence>
<organism evidence="2 3">
    <name type="scientific">Halonotius aquaticus</name>
    <dbReference type="NCBI Taxonomy" id="2216978"/>
    <lineage>
        <taxon>Archaea</taxon>
        <taxon>Methanobacteriati</taxon>
        <taxon>Methanobacteriota</taxon>
        <taxon>Stenosarchaea group</taxon>
        <taxon>Halobacteria</taxon>
        <taxon>Halobacteriales</taxon>
        <taxon>Haloferacaceae</taxon>
        <taxon>Halonotius</taxon>
    </lineage>
</organism>
<dbReference type="OrthoDB" id="19020at2157"/>
<dbReference type="SUPFAM" id="SSF51695">
    <property type="entry name" value="PLC-like phosphodiesterases"/>
    <property type="match status" value="1"/>
</dbReference>
<comment type="caution">
    <text evidence="2">The sequence shown here is derived from an EMBL/GenBank/DDBJ whole genome shotgun (WGS) entry which is preliminary data.</text>
</comment>
<accession>A0A3A6PK86</accession>
<dbReference type="Pfam" id="PF03009">
    <property type="entry name" value="GDPD"/>
    <property type="match status" value="1"/>
</dbReference>
<dbReference type="CDD" id="cd08556">
    <property type="entry name" value="GDPD"/>
    <property type="match status" value="1"/>
</dbReference>
<dbReference type="PANTHER" id="PTHR46211:SF14">
    <property type="entry name" value="GLYCEROPHOSPHODIESTER PHOSPHODIESTERASE"/>
    <property type="match status" value="1"/>
</dbReference>
<keyword evidence="3" id="KW-1185">Reference proteome</keyword>
<feature type="domain" description="GP-PDE" evidence="1">
    <location>
        <begin position="6"/>
        <end position="268"/>
    </location>
</feature>
<dbReference type="GO" id="GO:0006629">
    <property type="term" value="P:lipid metabolic process"/>
    <property type="evidence" value="ECO:0007669"/>
    <property type="project" value="InterPro"/>
</dbReference>
<dbReference type="GO" id="GO:0008081">
    <property type="term" value="F:phosphoric diester hydrolase activity"/>
    <property type="evidence" value="ECO:0007669"/>
    <property type="project" value="InterPro"/>
</dbReference>
<gene>
    <name evidence="2" type="ORF">DM826_12415</name>
</gene>
<sequence length="268" mass="28290">MGRTHPHVIAHRGYAADNAENTVAAMRAAASDDRTDAIEIDARATSDDRVIVFHDDDLSRLTDAPPAVSDTPVWELSYDEISGYTIGDSDEPIPLLTEILAAIPDSVGVNLELKHPGCGGLQFGEVDDDDARSAAGDRWRPFVTRALAVATDTDHDLLVSSFYEGALAATRAVDPAVPVAPLVADDVESGIDLADRYDAAAIHPPLDALLDESGTTTAAGDQLLDRAHTADRRINAWTVTTQQEAHALAQAGVDGLIAESPHVVSGDS</sequence>
<dbReference type="Proteomes" id="UP000276588">
    <property type="component" value="Unassembled WGS sequence"/>
</dbReference>
<dbReference type="InterPro" id="IPR030395">
    <property type="entry name" value="GP_PDE_dom"/>
</dbReference>